<keyword evidence="3" id="KW-1185">Reference proteome</keyword>
<comment type="caution">
    <text evidence="2">The sequence shown here is derived from an EMBL/GenBank/DDBJ whole genome shotgun (WGS) entry which is preliminary data.</text>
</comment>
<gene>
    <name evidence="2" type="primary">FOXL2</name>
    <name evidence="2" type="ORF">NPIL_353601</name>
</gene>
<feature type="compositionally biased region" description="Polar residues" evidence="1">
    <location>
        <begin position="91"/>
        <end position="107"/>
    </location>
</feature>
<protein>
    <submittedName>
        <fullName evidence="2">Forkhead box protein L2</fullName>
    </submittedName>
</protein>
<evidence type="ECO:0000313" key="3">
    <source>
        <dbReference type="Proteomes" id="UP000887013"/>
    </source>
</evidence>
<dbReference type="Proteomes" id="UP000887013">
    <property type="component" value="Unassembled WGS sequence"/>
</dbReference>
<dbReference type="EMBL" id="BMAW01129374">
    <property type="protein sequence ID" value="GFU30162.1"/>
    <property type="molecule type" value="Genomic_DNA"/>
</dbReference>
<organism evidence="2 3">
    <name type="scientific">Nephila pilipes</name>
    <name type="common">Giant wood spider</name>
    <name type="synonym">Nephila maculata</name>
    <dbReference type="NCBI Taxonomy" id="299642"/>
    <lineage>
        <taxon>Eukaryota</taxon>
        <taxon>Metazoa</taxon>
        <taxon>Ecdysozoa</taxon>
        <taxon>Arthropoda</taxon>
        <taxon>Chelicerata</taxon>
        <taxon>Arachnida</taxon>
        <taxon>Araneae</taxon>
        <taxon>Araneomorphae</taxon>
        <taxon>Entelegynae</taxon>
        <taxon>Araneoidea</taxon>
        <taxon>Nephilidae</taxon>
        <taxon>Nephila</taxon>
    </lineage>
</organism>
<evidence type="ECO:0000313" key="2">
    <source>
        <dbReference type="EMBL" id="GFU30162.1"/>
    </source>
</evidence>
<reference evidence="2" key="1">
    <citation type="submission" date="2020-08" db="EMBL/GenBank/DDBJ databases">
        <title>Multicomponent nature underlies the extraordinary mechanical properties of spider dragline silk.</title>
        <authorList>
            <person name="Kono N."/>
            <person name="Nakamura H."/>
            <person name="Mori M."/>
            <person name="Yoshida Y."/>
            <person name="Ohtoshi R."/>
            <person name="Malay A.D."/>
            <person name="Moran D.A.P."/>
            <person name="Tomita M."/>
            <person name="Numata K."/>
            <person name="Arakawa K."/>
        </authorList>
    </citation>
    <scope>NUCLEOTIDE SEQUENCE</scope>
</reference>
<proteinExistence type="predicted"/>
<feature type="region of interest" description="Disordered" evidence="1">
    <location>
        <begin position="1"/>
        <end position="41"/>
    </location>
</feature>
<name>A0A8X6QJG1_NEPPI</name>
<sequence>LPRDCARSYTPYPRSRNNNVSRHLNSGSYVTSYSPPHCDSRNTPSINTIAATNLMHNSSAPLMSNCNQVIDDPESHSLHHSNNDCSDETRQSTNESGMAMNAENQDSGILVAAK</sequence>
<dbReference type="AlphaFoldDB" id="A0A8X6QJG1"/>
<accession>A0A8X6QJG1</accession>
<feature type="compositionally biased region" description="Polar residues" evidence="1">
    <location>
        <begin position="15"/>
        <end position="34"/>
    </location>
</feature>
<feature type="non-terminal residue" evidence="2">
    <location>
        <position position="1"/>
    </location>
</feature>
<feature type="region of interest" description="Disordered" evidence="1">
    <location>
        <begin position="71"/>
        <end position="114"/>
    </location>
</feature>
<evidence type="ECO:0000256" key="1">
    <source>
        <dbReference type="SAM" id="MobiDB-lite"/>
    </source>
</evidence>